<dbReference type="eggNOG" id="COG4935">
    <property type="taxonomic scope" value="Bacteria"/>
</dbReference>
<dbReference type="GO" id="GO:0008305">
    <property type="term" value="C:integrin complex"/>
    <property type="evidence" value="ECO:0007669"/>
    <property type="project" value="InterPro"/>
</dbReference>
<protein>
    <recommendedName>
        <fullName evidence="5">Secretion system C-terminal sorting domain-containing protein</fullName>
    </recommendedName>
</protein>
<evidence type="ECO:0000256" key="3">
    <source>
        <dbReference type="ARBA" id="ARBA00023180"/>
    </source>
</evidence>
<evidence type="ECO:0000259" key="5">
    <source>
        <dbReference type="Pfam" id="PF18962"/>
    </source>
</evidence>
<sequence>MFLKHFKAFGGVLCCLFISSTIYAQNYPAILDVNSLNGANGFAVPALNTGDRIGSDLDFIGDLNGDGFDDIAIGSQEQNNTGFKLGGTAYIIFGSNKPFASTFDLSSLDGTNGFIVQGIAVDERRGRVVKGLGDVNNDGIDDIVIGSEGSKHIILYGKKSRFPASIIAIDINGTNGFIIDQSGINEITGAGDVNGDGISDIILGQAHWSGQTWVIFGKNGNFPATVTSTYVDGINGFKVSAANNTSRPSYHVGSAGDINNDGYDDIIIGNWANSITEDAKLTHVVFGRPAPFPALININTLDGTNGFAIENYGSGFLKWVGKVGDVNGDGIDDFFSDNSVIMGSSKPFPAVLTRANTLNGVNGFELPGTYSPFAPAGDLNLDGINDIITFGPNGEGVVIFGRKNGFDALFNFADLDGTKGFRIKEVSISNIGRPLGGGQDFNGDGKADIVIGSENTQSKGVVYVVFGGDHNVLPLEASYPKVSQLAYEGFNLEVKAKEKGTIYYAIYAGTPNTITKQSVIRSGQNSTQASSIPVDKVNTVITKTITGLAMGTSYTIYLYQEDEKGNIGSIYKLENVKTLTDSEGPTFLACPSDQITGESVLPNFLELVEVVDNRDDNPSVSQTPAAGKKVIDGMTITITAVDDLNNYSTCTFKVFSVPTSIGNPLDAGVKVYPNPVKNIIYLDGDVNYQYKIVNAVGQNCIEGVSNSAINVESLNAGFYTIQFYTPNGQLRHQQKLIKE</sequence>
<dbReference type="GO" id="GO:0007155">
    <property type="term" value="P:cell adhesion"/>
    <property type="evidence" value="ECO:0007669"/>
    <property type="project" value="InterPro"/>
</dbReference>
<dbReference type="Gene3D" id="2.130.10.130">
    <property type="entry name" value="Integrin alpha, N-terminal"/>
    <property type="match status" value="3"/>
</dbReference>
<dbReference type="AlphaFoldDB" id="A0A098LBX9"/>
<name>A0A098LBX9_9BACT</name>
<organism evidence="6 7">
    <name type="scientific">Sporocytophaga myxococcoides</name>
    <dbReference type="NCBI Taxonomy" id="153721"/>
    <lineage>
        <taxon>Bacteria</taxon>
        <taxon>Pseudomonadati</taxon>
        <taxon>Bacteroidota</taxon>
        <taxon>Cytophagia</taxon>
        <taxon>Cytophagales</taxon>
        <taxon>Cytophagaceae</taxon>
        <taxon>Sporocytophaga</taxon>
    </lineage>
</organism>
<evidence type="ECO:0000256" key="4">
    <source>
        <dbReference type="SAM" id="SignalP"/>
    </source>
</evidence>
<feature type="domain" description="Secretion system C-terminal sorting" evidence="5">
    <location>
        <begin position="671"/>
        <end position="730"/>
    </location>
</feature>
<keyword evidence="7" id="KW-1185">Reference proteome</keyword>
<dbReference type="RefSeq" id="WP_045459694.1">
    <property type="nucleotide sequence ID" value="NZ_BBLT01000002.1"/>
</dbReference>
<dbReference type="OrthoDB" id="883622at2"/>
<dbReference type="SMART" id="SM00191">
    <property type="entry name" value="Int_alpha"/>
    <property type="match status" value="5"/>
</dbReference>
<dbReference type="STRING" id="153721.MYP_1152"/>
<dbReference type="Pfam" id="PF01839">
    <property type="entry name" value="FG-GAP"/>
    <property type="match status" value="1"/>
</dbReference>
<dbReference type="InterPro" id="IPR026444">
    <property type="entry name" value="Secre_tail"/>
</dbReference>
<dbReference type="InterPro" id="IPR000413">
    <property type="entry name" value="Integrin_alpha"/>
</dbReference>
<dbReference type="Proteomes" id="UP000030185">
    <property type="component" value="Unassembled WGS sequence"/>
</dbReference>
<reference evidence="6 7" key="1">
    <citation type="submission" date="2014-09" db="EMBL/GenBank/DDBJ databases">
        <title>Sporocytophaga myxococcoides PG-01 genome sequencing.</title>
        <authorList>
            <person name="Liu L."/>
            <person name="Gao P.J."/>
            <person name="Chen G.J."/>
            <person name="Wang L.S."/>
        </authorList>
    </citation>
    <scope>NUCLEOTIDE SEQUENCE [LARGE SCALE GENOMIC DNA]</scope>
    <source>
        <strain evidence="6 7">PG-01</strain>
    </source>
</reference>
<keyword evidence="1 4" id="KW-0732">Signal</keyword>
<keyword evidence="2" id="KW-0677">Repeat</keyword>
<dbReference type="InterPro" id="IPR028994">
    <property type="entry name" value="Integrin_alpha_N"/>
</dbReference>
<gene>
    <name evidence="6" type="ORF">MYP_1152</name>
</gene>
<dbReference type="SUPFAM" id="SSF69318">
    <property type="entry name" value="Integrin alpha N-terminal domain"/>
    <property type="match status" value="1"/>
</dbReference>
<dbReference type="EMBL" id="BBLT01000002">
    <property type="protein sequence ID" value="GAL83924.1"/>
    <property type="molecule type" value="Genomic_DNA"/>
</dbReference>
<comment type="caution">
    <text evidence="6">The sequence shown here is derived from an EMBL/GenBank/DDBJ whole genome shotgun (WGS) entry which is preliminary data.</text>
</comment>
<dbReference type="PANTHER" id="PTHR13412">
    <property type="entry name" value="T-CELL IMMUNOMODULATORY PROTEIN HOMOLOG"/>
    <property type="match status" value="1"/>
</dbReference>
<evidence type="ECO:0000313" key="6">
    <source>
        <dbReference type="EMBL" id="GAL83924.1"/>
    </source>
</evidence>
<evidence type="ECO:0000256" key="2">
    <source>
        <dbReference type="ARBA" id="ARBA00022737"/>
    </source>
</evidence>
<dbReference type="InterPro" id="IPR013517">
    <property type="entry name" value="FG-GAP"/>
</dbReference>
<evidence type="ECO:0000256" key="1">
    <source>
        <dbReference type="ARBA" id="ARBA00022729"/>
    </source>
</evidence>
<accession>A0A098LBX9</accession>
<feature type="signal peptide" evidence="4">
    <location>
        <begin position="1"/>
        <end position="24"/>
    </location>
</feature>
<dbReference type="InterPro" id="IPR024881">
    <property type="entry name" value="Tip"/>
</dbReference>
<proteinExistence type="predicted"/>
<dbReference type="PRINTS" id="PR01185">
    <property type="entry name" value="INTEGRINA"/>
</dbReference>
<dbReference type="eggNOG" id="COG2931">
    <property type="taxonomic scope" value="Bacteria"/>
</dbReference>
<dbReference type="InterPro" id="IPR013519">
    <property type="entry name" value="Int_alpha_beta-p"/>
</dbReference>
<keyword evidence="3" id="KW-0325">Glycoprotein</keyword>
<dbReference type="Pfam" id="PF18962">
    <property type="entry name" value="Por_Secre_tail"/>
    <property type="match status" value="1"/>
</dbReference>
<dbReference type="NCBIfam" id="TIGR04183">
    <property type="entry name" value="Por_Secre_tail"/>
    <property type="match status" value="1"/>
</dbReference>
<evidence type="ECO:0000313" key="7">
    <source>
        <dbReference type="Proteomes" id="UP000030185"/>
    </source>
</evidence>
<feature type="chain" id="PRO_5001944553" description="Secretion system C-terminal sorting domain-containing protein" evidence="4">
    <location>
        <begin position="25"/>
        <end position="739"/>
    </location>
</feature>
<dbReference type="PANTHER" id="PTHR13412:SF0">
    <property type="entry name" value="T-CELL IMMUNOMODULATORY PROTEIN"/>
    <property type="match status" value="1"/>
</dbReference>